<name>A0A366KQH9_9SPHI</name>
<evidence type="ECO:0000313" key="3">
    <source>
        <dbReference type="Proteomes" id="UP000252081"/>
    </source>
</evidence>
<organism evidence="2 3">
    <name type="scientific">Pedobacter miscanthi</name>
    <dbReference type="NCBI Taxonomy" id="2259170"/>
    <lineage>
        <taxon>Bacteria</taxon>
        <taxon>Pseudomonadati</taxon>
        <taxon>Bacteroidota</taxon>
        <taxon>Sphingobacteriia</taxon>
        <taxon>Sphingobacteriales</taxon>
        <taxon>Sphingobacteriaceae</taxon>
        <taxon>Pedobacter</taxon>
    </lineage>
</organism>
<dbReference type="RefSeq" id="WP_113950617.1">
    <property type="nucleotide sequence ID" value="NZ_QNQU01000019.1"/>
</dbReference>
<keyword evidence="1" id="KW-0732">Signal</keyword>
<dbReference type="GO" id="GO:0006508">
    <property type="term" value="P:proteolysis"/>
    <property type="evidence" value="ECO:0007669"/>
    <property type="project" value="UniProtKB-KW"/>
</dbReference>
<accession>A0A366KQH9</accession>
<dbReference type="AlphaFoldDB" id="A0A366KQH9"/>
<keyword evidence="2" id="KW-0378">Hydrolase</keyword>
<dbReference type="OrthoDB" id="785995at2"/>
<dbReference type="PROSITE" id="PS51257">
    <property type="entry name" value="PROKAR_LIPOPROTEIN"/>
    <property type="match status" value="1"/>
</dbReference>
<dbReference type="GO" id="GO:0008237">
    <property type="term" value="F:metallopeptidase activity"/>
    <property type="evidence" value="ECO:0007669"/>
    <property type="project" value="InterPro"/>
</dbReference>
<dbReference type="EMBL" id="QNQU01000019">
    <property type="protein sequence ID" value="RBQ03788.1"/>
    <property type="molecule type" value="Genomic_DNA"/>
</dbReference>
<protein>
    <submittedName>
        <fullName evidence="2">Protease</fullName>
    </submittedName>
</protein>
<evidence type="ECO:0000256" key="1">
    <source>
        <dbReference type="SAM" id="SignalP"/>
    </source>
</evidence>
<keyword evidence="3" id="KW-1185">Reference proteome</keyword>
<keyword evidence="2" id="KW-0645">Protease</keyword>
<sequence length="369" mass="40517">MKKLIRISMIAAVIAIISSCHKQEIPSDNTGGAIPKSILEKIKAKGFSTFGVQRLDKGYIVEGDIFLSEKSLDETPNVTTLAVAKTEQYRTNNCVLGLPRVITISVSNLSQSFIDATDIAINRYNSLGLRISFQRVSSGGNINVIGFYKLPNPDNTITLGSAGFPDNSGNPYNEIKLNTYYYNNSFSVNLLASTIQHEIGHTIGLRHTDYTTRGSCPYSNQYDEGQEEEGAIHIPGTPYTTDAESFMLACSNNTDRTFNPNDVYALEYLYGIPRNVTGEVSSDQSGTTSIYFYNASNNDLVYSFGFGGSGSFAQNTILPNGIYNIKIEHRSSKPTFSLQVTSRVPIYNISNAVTINNVELQGAINFKIF</sequence>
<proteinExistence type="predicted"/>
<reference evidence="2 3" key="1">
    <citation type="submission" date="2018-07" db="EMBL/GenBank/DDBJ databases">
        <title>A draft genome of a endophytic bacteria, a new species of Pedobacter.</title>
        <authorList>
            <person name="Zhang Z.D."/>
            <person name="Chen Z.J."/>
        </authorList>
    </citation>
    <scope>NUCLEOTIDE SEQUENCE [LARGE SCALE GENOMIC DNA]</scope>
    <source>
        <strain evidence="2 3">RS10</strain>
    </source>
</reference>
<evidence type="ECO:0000313" key="2">
    <source>
        <dbReference type="EMBL" id="RBQ03788.1"/>
    </source>
</evidence>
<dbReference type="Pfam" id="PF12388">
    <property type="entry name" value="Peptidase_M57"/>
    <property type="match status" value="1"/>
</dbReference>
<gene>
    <name evidence="2" type="ORF">DRW42_20035</name>
</gene>
<dbReference type="InterPro" id="IPR024079">
    <property type="entry name" value="MetalloPept_cat_dom_sf"/>
</dbReference>
<feature type="signal peptide" evidence="1">
    <location>
        <begin position="1"/>
        <end position="22"/>
    </location>
</feature>
<comment type="caution">
    <text evidence="2">The sequence shown here is derived from an EMBL/GenBank/DDBJ whole genome shotgun (WGS) entry which is preliminary data.</text>
</comment>
<dbReference type="Proteomes" id="UP000252081">
    <property type="component" value="Unassembled WGS sequence"/>
</dbReference>
<dbReference type="InterPro" id="IPR024653">
    <property type="entry name" value="Peptidase_M10/M27/M57"/>
</dbReference>
<dbReference type="Gene3D" id="3.40.390.10">
    <property type="entry name" value="Collagenase (Catalytic Domain)"/>
    <property type="match status" value="1"/>
</dbReference>
<feature type="chain" id="PRO_5016810554" evidence="1">
    <location>
        <begin position="23"/>
        <end position="369"/>
    </location>
</feature>
<dbReference type="SUPFAM" id="SSF55486">
    <property type="entry name" value="Metalloproteases ('zincins'), catalytic domain"/>
    <property type="match status" value="1"/>
</dbReference>